<evidence type="ECO:0000313" key="3">
    <source>
        <dbReference type="EMBL" id="PXA03563.1"/>
    </source>
</evidence>
<dbReference type="Proteomes" id="UP000247099">
    <property type="component" value="Unassembled WGS sequence"/>
</dbReference>
<dbReference type="Pfam" id="PF04264">
    <property type="entry name" value="YceI"/>
    <property type="match status" value="1"/>
</dbReference>
<reference evidence="3 4" key="1">
    <citation type="submission" date="2018-05" db="EMBL/GenBank/DDBJ databases">
        <title>Coraliomargarita sinensis sp. nov., isolated from a marine solar saltern.</title>
        <authorList>
            <person name="Zhou L.Y."/>
        </authorList>
    </citation>
    <scope>NUCLEOTIDE SEQUENCE [LARGE SCALE GENOMIC DNA]</scope>
    <source>
        <strain evidence="3 4">WN38</strain>
    </source>
</reference>
<dbReference type="SUPFAM" id="SSF101874">
    <property type="entry name" value="YceI-like"/>
    <property type="match status" value="1"/>
</dbReference>
<feature type="chain" id="PRO_5016440149" description="Lipid/polyisoprenoid-binding YceI-like domain-containing protein" evidence="1">
    <location>
        <begin position="29"/>
        <end position="221"/>
    </location>
</feature>
<organism evidence="3 4">
    <name type="scientific">Coraliomargarita sinensis</name>
    <dbReference type="NCBI Taxonomy" id="2174842"/>
    <lineage>
        <taxon>Bacteria</taxon>
        <taxon>Pseudomonadati</taxon>
        <taxon>Verrucomicrobiota</taxon>
        <taxon>Opitutia</taxon>
        <taxon>Puniceicoccales</taxon>
        <taxon>Coraliomargaritaceae</taxon>
        <taxon>Coraliomargarita</taxon>
    </lineage>
</organism>
<dbReference type="EMBL" id="QHJQ01000008">
    <property type="protein sequence ID" value="PXA03563.1"/>
    <property type="molecule type" value="Genomic_DNA"/>
</dbReference>
<dbReference type="InterPro" id="IPR036761">
    <property type="entry name" value="TTHA0802/YceI-like_sf"/>
</dbReference>
<protein>
    <recommendedName>
        <fullName evidence="2">Lipid/polyisoprenoid-binding YceI-like domain-containing protein</fullName>
    </recommendedName>
</protein>
<evidence type="ECO:0000313" key="4">
    <source>
        <dbReference type="Proteomes" id="UP000247099"/>
    </source>
</evidence>
<dbReference type="RefSeq" id="WP_110131563.1">
    <property type="nucleotide sequence ID" value="NZ_QHJQ01000008.1"/>
</dbReference>
<keyword evidence="1" id="KW-0732">Signal</keyword>
<evidence type="ECO:0000259" key="2">
    <source>
        <dbReference type="Pfam" id="PF04264"/>
    </source>
</evidence>
<feature type="domain" description="Lipid/polyisoprenoid-binding YceI-like" evidence="2">
    <location>
        <begin position="68"/>
        <end position="215"/>
    </location>
</feature>
<name>A0A317ZH55_9BACT</name>
<evidence type="ECO:0000256" key="1">
    <source>
        <dbReference type="SAM" id="SignalP"/>
    </source>
</evidence>
<accession>A0A317ZH55</accession>
<feature type="signal peptide" evidence="1">
    <location>
        <begin position="1"/>
        <end position="28"/>
    </location>
</feature>
<sequence length="221" mass="23771">MKNPITGKNIPVFLLLALAAAVSPFLSAAQAEGSEKLVFSSESEDSGKILITGTSSLHDWEIVGKNIAGSLTVTTTKNGERDLEVSLPVEAQVKIPVKSLESGKGIMDKKMFKALEGKKHENVLFVLDSLEIVEADPDPEKANLQVLNVKAKGKLSIAGETRWIQFPAAIDWDAAKKLVSVSGETDIRMTDFGIDPPTALLGTLKTGNEVKVSFSWTPKLQ</sequence>
<dbReference type="InParanoid" id="A0A317ZH55"/>
<dbReference type="Gene3D" id="2.40.128.110">
    <property type="entry name" value="Lipid/polyisoprenoid-binding, YceI-like"/>
    <property type="match status" value="1"/>
</dbReference>
<proteinExistence type="predicted"/>
<dbReference type="OrthoDB" id="194264at2"/>
<keyword evidence="4" id="KW-1185">Reference proteome</keyword>
<dbReference type="AlphaFoldDB" id="A0A317ZH55"/>
<dbReference type="InterPro" id="IPR007372">
    <property type="entry name" value="Lipid/polyisoprenoid-bd_YceI"/>
</dbReference>
<comment type="caution">
    <text evidence="3">The sequence shown here is derived from an EMBL/GenBank/DDBJ whole genome shotgun (WGS) entry which is preliminary data.</text>
</comment>
<gene>
    <name evidence="3" type="ORF">DDZ13_11320</name>
</gene>